<name>A0A6S6QVN9_9FIRM</name>
<dbReference type="EMBL" id="AP023367">
    <property type="protein sequence ID" value="BCJ95313.1"/>
    <property type="molecule type" value="Genomic_DNA"/>
</dbReference>
<sequence>MLGKLLKHELNATTRIFLPIYAILLLISLMNRFTFHLKIYQGTLPIISSLFLFMYVITIILVLAATVILTIIRFYKNLLTDEGYLMFTLPAKTHQLINSKLLVHLFWTLMSVLIVIASLFLVFVTPENMPFIKGELTKIYLELQVLTAGREISFVLPFLFFCIVGQFSTILSIYVSIALGQLFHGHKILGAFISYIGIYTGMQIITLVIILIVAVLNLNTFEQLAQLEQLSTAAVNFTFLLSTIFLLVISAIFYFVTNYILKRKLNLD</sequence>
<keyword evidence="2" id="KW-1185">Reference proteome</keyword>
<protein>
    <submittedName>
        <fullName evidence="1">Uncharacterized protein</fullName>
    </submittedName>
</protein>
<evidence type="ECO:0000313" key="2">
    <source>
        <dbReference type="Proteomes" id="UP000515561"/>
    </source>
</evidence>
<dbReference type="KEGG" id="acel:acsn021_28820"/>
<dbReference type="RefSeq" id="WP_184094067.1">
    <property type="nucleotide sequence ID" value="NZ_AP023367.1"/>
</dbReference>
<accession>A0A6S6QVN9</accession>
<evidence type="ECO:0000313" key="1">
    <source>
        <dbReference type="EMBL" id="BCJ95313.1"/>
    </source>
</evidence>
<dbReference type="Proteomes" id="UP000515561">
    <property type="component" value="Chromosome"/>
</dbReference>
<reference evidence="1 2" key="1">
    <citation type="journal article" date="2016" name="Int. J. Syst. Evol. Microbiol.">
        <title>Descriptions of Anaerotaenia torta gen. nov., sp. nov. and Anaerocolumna cellulosilytica gen. nov., sp. nov. isolated from a methanogenic reactor of cattle waste.</title>
        <authorList>
            <person name="Uek A."/>
            <person name="Ohtaki Y."/>
            <person name="Kaku N."/>
            <person name="Ueki K."/>
        </authorList>
    </citation>
    <scope>NUCLEOTIDE SEQUENCE [LARGE SCALE GENOMIC DNA]</scope>
    <source>
        <strain evidence="1 2">SN021</strain>
    </source>
</reference>
<organism evidence="1 2">
    <name type="scientific">Anaerocolumna cellulosilytica</name>
    <dbReference type="NCBI Taxonomy" id="433286"/>
    <lineage>
        <taxon>Bacteria</taxon>
        <taxon>Bacillati</taxon>
        <taxon>Bacillota</taxon>
        <taxon>Clostridia</taxon>
        <taxon>Lachnospirales</taxon>
        <taxon>Lachnospiraceae</taxon>
        <taxon>Anaerocolumna</taxon>
    </lineage>
</organism>
<dbReference type="AlphaFoldDB" id="A0A6S6QVN9"/>
<gene>
    <name evidence="1" type="ORF">acsn021_28820</name>
</gene>
<proteinExistence type="predicted"/>